<dbReference type="EMBL" id="UYYF01004700">
    <property type="protein sequence ID" value="VDN06501.1"/>
    <property type="molecule type" value="Genomic_DNA"/>
</dbReference>
<dbReference type="SMART" id="SM00179">
    <property type="entry name" value="EGF_CA"/>
    <property type="match status" value="6"/>
</dbReference>
<evidence type="ECO:0000256" key="6">
    <source>
        <dbReference type="PROSITE-ProRule" id="PRU00076"/>
    </source>
</evidence>
<evidence type="ECO:0000256" key="1">
    <source>
        <dbReference type="ARBA" id="ARBA00022536"/>
    </source>
</evidence>
<dbReference type="PROSITE" id="PS00010">
    <property type="entry name" value="ASX_HYDROXYL"/>
    <property type="match status" value="5"/>
</dbReference>
<dbReference type="Pfam" id="PF12947">
    <property type="entry name" value="EGF_3"/>
    <property type="match status" value="1"/>
</dbReference>
<dbReference type="PROSITE" id="PS50026">
    <property type="entry name" value="EGF_3"/>
    <property type="match status" value="6"/>
</dbReference>
<dbReference type="Pfam" id="PF00092">
    <property type="entry name" value="VWA"/>
    <property type="match status" value="1"/>
</dbReference>
<sequence>MIFYFKLFIHLLLLLVKIKISVGSGSCRVDDPLSCDRNKNEVCIFRDGVYRCDCPQGISRSTSGRCIIINECTQPRLNDCHENARCIDQIEGYTCECESGYADVSENPKGKPGRICLQKINECADPSRYSIDCSENASCQDTDRSFTCVCNPGFTDISAHYSLLPGRKCVENLNECQTGANDCSSNAVCVDQADGYICKCKEGFVDASMNVTHYPGRECILPKNPYFTYSNDSRRIALQSQHRCDPILQSCPVNQMCSGNAQSTRFCQCPPPSVLGPNGRCMTFNRCKEHHDCDPAAICSNTYDSYKCQCPPGFLDASPDPLRLPGRKCIQLINECGSQTHSCSPFATCIDTLESYLCYCNEGYTDVSSHYGMKPGRRCAQSQHQCENKLANSCDENADCVTLPDGYTCTCASGFIDVSSNAHLPPGRVCTLHTQCPAQPTDLVFLIDGSGSIGSETFHQEILRFVKEFIELFDVSPQKTRVAVMQYSDRIRHEFDLNQYSSAEQLKQAIDQIELLVIDNILYFRYLTGLTRTGAAIEHVIDEVFTERRGARPINAGVQRIIIVITDGRSQDNVSIPVQKALHQRLQIFSVGSEFFSIFLALGSKKRTFHVNGFEDLNARLRSAIQKVTCPATVQPQIKVPPSQSK</sequence>
<evidence type="ECO:0000259" key="8">
    <source>
        <dbReference type="PROSITE" id="PS50026"/>
    </source>
</evidence>
<keyword evidence="5" id="KW-0325">Glycoprotein</keyword>
<dbReference type="InterPro" id="IPR009030">
    <property type="entry name" value="Growth_fac_rcpt_cys_sf"/>
</dbReference>
<feature type="domain" description="VWFA" evidence="9">
    <location>
        <begin position="442"/>
        <end position="628"/>
    </location>
</feature>
<dbReference type="InterPro" id="IPR002035">
    <property type="entry name" value="VWF_A"/>
</dbReference>
<dbReference type="GO" id="GO:0005509">
    <property type="term" value="F:calcium ion binding"/>
    <property type="evidence" value="ECO:0007669"/>
    <property type="project" value="InterPro"/>
</dbReference>
<feature type="domain" description="EGF-like" evidence="8">
    <location>
        <begin position="332"/>
        <end position="370"/>
    </location>
</feature>
<dbReference type="InterPro" id="IPR000742">
    <property type="entry name" value="EGF"/>
</dbReference>
<dbReference type="SMART" id="SM00181">
    <property type="entry name" value="EGF"/>
    <property type="match status" value="8"/>
</dbReference>
<feature type="domain" description="EGF-like" evidence="8">
    <location>
        <begin position="283"/>
        <end position="320"/>
    </location>
</feature>
<evidence type="ECO:0000256" key="5">
    <source>
        <dbReference type="ARBA" id="ARBA00023180"/>
    </source>
</evidence>
<feature type="domain" description="EGF-like" evidence="8">
    <location>
        <begin position="68"/>
        <end position="106"/>
    </location>
</feature>
<feature type="domain" description="EGF-like" evidence="8">
    <location>
        <begin position="172"/>
        <end position="210"/>
    </location>
</feature>
<dbReference type="OMA" id="NCHAFCG"/>
<dbReference type="InterPro" id="IPR049883">
    <property type="entry name" value="NOTCH1_EGF-like"/>
</dbReference>
<keyword evidence="4" id="KW-1015">Disulfide bond</keyword>
<evidence type="ECO:0000256" key="7">
    <source>
        <dbReference type="SAM" id="SignalP"/>
    </source>
</evidence>
<evidence type="ECO:0000259" key="9">
    <source>
        <dbReference type="PROSITE" id="PS50234"/>
    </source>
</evidence>
<dbReference type="InterPro" id="IPR000152">
    <property type="entry name" value="EGF-type_Asp/Asn_hydroxyl_site"/>
</dbReference>
<keyword evidence="11" id="KW-1185">Reference proteome</keyword>
<evidence type="ECO:0000313" key="12">
    <source>
        <dbReference type="WBParaSite" id="TCLT_0000892001-mRNA-1"/>
    </source>
</evidence>
<dbReference type="SUPFAM" id="SSF53300">
    <property type="entry name" value="vWA-like"/>
    <property type="match status" value="1"/>
</dbReference>
<feature type="chain" id="PRO_5043126672" evidence="7">
    <location>
        <begin position="24"/>
        <end position="646"/>
    </location>
</feature>
<gene>
    <name evidence="10" type="ORF">TCLT_LOCUS8909</name>
</gene>
<proteinExistence type="predicted"/>
<evidence type="ECO:0000256" key="3">
    <source>
        <dbReference type="ARBA" id="ARBA00022737"/>
    </source>
</evidence>
<evidence type="ECO:0000256" key="2">
    <source>
        <dbReference type="ARBA" id="ARBA00022729"/>
    </source>
</evidence>
<keyword evidence="1 6" id="KW-0245">EGF-like domain</keyword>
<reference evidence="12" key="1">
    <citation type="submission" date="2017-02" db="UniProtKB">
        <authorList>
            <consortium name="WormBaseParasite"/>
        </authorList>
    </citation>
    <scope>IDENTIFICATION</scope>
</reference>
<dbReference type="InterPro" id="IPR024731">
    <property type="entry name" value="NELL2-like_EGF"/>
</dbReference>
<dbReference type="InterPro" id="IPR013032">
    <property type="entry name" value="EGF-like_CS"/>
</dbReference>
<dbReference type="CDD" id="cd00054">
    <property type="entry name" value="EGF_CA"/>
    <property type="match status" value="5"/>
</dbReference>
<name>A0A0N5D784_THECL</name>
<dbReference type="InterPro" id="IPR018097">
    <property type="entry name" value="EGF_Ca-bd_CS"/>
</dbReference>
<feature type="domain" description="EGF-like" evidence="8">
    <location>
        <begin position="119"/>
        <end position="160"/>
    </location>
</feature>
<dbReference type="Gene3D" id="2.10.25.10">
    <property type="entry name" value="Laminin"/>
    <property type="match status" value="6"/>
</dbReference>
<dbReference type="InterPro" id="IPR001881">
    <property type="entry name" value="EGF-like_Ca-bd_dom"/>
</dbReference>
<dbReference type="PRINTS" id="PR00453">
    <property type="entry name" value="VWFADOMAIN"/>
</dbReference>
<feature type="signal peptide" evidence="7">
    <location>
        <begin position="1"/>
        <end position="23"/>
    </location>
</feature>
<dbReference type="Proteomes" id="UP000276776">
    <property type="component" value="Unassembled WGS sequence"/>
</dbReference>
<feature type="domain" description="EGF-like" evidence="8">
    <location>
        <begin position="382"/>
        <end position="421"/>
    </location>
</feature>
<dbReference type="SUPFAM" id="SSF57184">
    <property type="entry name" value="Growth factor receptor domain"/>
    <property type="match status" value="2"/>
</dbReference>
<dbReference type="SMART" id="SM00327">
    <property type="entry name" value="VWA"/>
    <property type="match status" value="1"/>
</dbReference>
<dbReference type="STRING" id="103827.A0A0N5D784"/>
<protein>
    <submittedName>
        <fullName evidence="12">Transmembrane matrix receptor MUP-4</fullName>
    </submittedName>
</protein>
<dbReference type="InterPro" id="IPR036465">
    <property type="entry name" value="vWFA_dom_sf"/>
</dbReference>
<dbReference type="PANTHER" id="PTHR24039">
    <property type="entry name" value="FIBRILLIN-RELATED"/>
    <property type="match status" value="1"/>
</dbReference>
<dbReference type="PROSITE" id="PS50234">
    <property type="entry name" value="VWFA"/>
    <property type="match status" value="1"/>
</dbReference>
<evidence type="ECO:0000313" key="11">
    <source>
        <dbReference type="Proteomes" id="UP000276776"/>
    </source>
</evidence>
<dbReference type="Pfam" id="PF12661">
    <property type="entry name" value="hEGF"/>
    <property type="match status" value="1"/>
</dbReference>
<dbReference type="AlphaFoldDB" id="A0A0N5D784"/>
<dbReference type="PANTHER" id="PTHR24039:SF40">
    <property type="entry name" value="TRANSMEMBRANE MATRIX RECEPTOR MUP-4"/>
    <property type="match status" value="1"/>
</dbReference>
<dbReference type="FunFam" id="2.10.25.10:FF:000291">
    <property type="entry name" value="Transmembrane matrix receptor MUP-4"/>
    <property type="match status" value="1"/>
</dbReference>
<evidence type="ECO:0000313" key="10">
    <source>
        <dbReference type="EMBL" id="VDN06501.1"/>
    </source>
</evidence>
<organism evidence="12">
    <name type="scientific">Thelazia callipaeda</name>
    <name type="common">Oriental eyeworm</name>
    <name type="synonym">Parasitic nematode</name>
    <dbReference type="NCBI Taxonomy" id="103827"/>
    <lineage>
        <taxon>Eukaryota</taxon>
        <taxon>Metazoa</taxon>
        <taxon>Ecdysozoa</taxon>
        <taxon>Nematoda</taxon>
        <taxon>Chromadorea</taxon>
        <taxon>Rhabditida</taxon>
        <taxon>Spirurina</taxon>
        <taxon>Spiruromorpha</taxon>
        <taxon>Thelazioidea</taxon>
        <taxon>Thelaziidae</taxon>
        <taxon>Thelazia</taxon>
    </lineage>
</organism>
<dbReference type="Pfam" id="PF07645">
    <property type="entry name" value="EGF_CA"/>
    <property type="match status" value="4"/>
</dbReference>
<evidence type="ECO:0000256" key="4">
    <source>
        <dbReference type="ARBA" id="ARBA00023157"/>
    </source>
</evidence>
<keyword evidence="3" id="KW-0677">Repeat</keyword>
<comment type="caution">
    <text evidence="6">Lacks conserved residue(s) required for the propagation of feature annotation.</text>
</comment>
<keyword evidence="2 7" id="KW-0732">Signal</keyword>
<dbReference type="OrthoDB" id="6022609at2759"/>
<dbReference type="WBParaSite" id="TCLT_0000892001-mRNA-1">
    <property type="protein sequence ID" value="TCLT_0000892001-mRNA-1"/>
    <property type="gene ID" value="TCLT_0000892001"/>
</dbReference>
<dbReference type="Gene3D" id="3.40.50.410">
    <property type="entry name" value="von Willebrand factor, type A domain"/>
    <property type="match status" value="1"/>
</dbReference>
<accession>A0A0N5D784</accession>
<dbReference type="PROSITE" id="PS01187">
    <property type="entry name" value="EGF_CA"/>
    <property type="match status" value="1"/>
</dbReference>
<reference evidence="10 11" key="2">
    <citation type="submission" date="2018-11" db="EMBL/GenBank/DDBJ databases">
        <authorList>
            <consortium name="Pathogen Informatics"/>
        </authorList>
    </citation>
    <scope>NUCLEOTIDE SEQUENCE [LARGE SCALE GENOMIC DNA]</scope>
</reference>